<dbReference type="EMBL" id="JAGFBR010000007">
    <property type="protein sequence ID" value="KAH0464026.1"/>
    <property type="molecule type" value="Genomic_DNA"/>
</dbReference>
<keyword evidence="2" id="KW-1185">Reference proteome</keyword>
<dbReference type="GO" id="GO:0006487">
    <property type="term" value="P:protein N-linked glycosylation"/>
    <property type="evidence" value="ECO:0007669"/>
    <property type="project" value="TreeGrafter"/>
</dbReference>
<dbReference type="PANTHER" id="PTHR10859:SF91">
    <property type="entry name" value="DOLICHYL-PHOSPHATE BETA-GLUCOSYLTRANSFERASE"/>
    <property type="match status" value="1"/>
</dbReference>
<accession>A0AAV7H4Q2</accession>
<sequence length="71" mass="8335">MLHFYDELLLMLDVDGVTKILATRKWYINFLMTNFHHVVLFTVGSNIYNTSCGHKLFTKICATKFCLEIFN</sequence>
<dbReference type="Proteomes" id="UP000775213">
    <property type="component" value="Unassembled WGS sequence"/>
</dbReference>
<name>A0AAV7H4Q2_DENCH</name>
<evidence type="ECO:0000313" key="2">
    <source>
        <dbReference type="Proteomes" id="UP000775213"/>
    </source>
</evidence>
<comment type="caution">
    <text evidence="1">The sequence shown here is derived from an EMBL/GenBank/DDBJ whole genome shotgun (WGS) entry which is preliminary data.</text>
</comment>
<protein>
    <submittedName>
        <fullName evidence="1">Uncharacterized protein</fullName>
    </submittedName>
</protein>
<proteinExistence type="predicted"/>
<dbReference type="PANTHER" id="PTHR10859">
    <property type="entry name" value="GLYCOSYL TRANSFERASE"/>
    <property type="match status" value="1"/>
</dbReference>
<organism evidence="1 2">
    <name type="scientific">Dendrobium chrysotoxum</name>
    <name type="common">Orchid</name>
    <dbReference type="NCBI Taxonomy" id="161865"/>
    <lineage>
        <taxon>Eukaryota</taxon>
        <taxon>Viridiplantae</taxon>
        <taxon>Streptophyta</taxon>
        <taxon>Embryophyta</taxon>
        <taxon>Tracheophyta</taxon>
        <taxon>Spermatophyta</taxon>
        <taxon>Magnoliopsida</taxon>
        <taxon>Liliopsida</taxon>
        <taxon>Asparagales</taxon>
        <taxon>Orchidaceae</taxon>
        <taxon>Epidendroideae</taxon>
        <taxon>Malaxideae</taxon>
        <taxon>Dendrobiinae</taxon>
        <taxon>Dendrobium</taxon>
    </lineage>
</organism>
<dbReference type="GO" id="GO:0005789">
    <property type="term" value="C:endoplasmic reticulum membrane"/>
    <property type="evidence" value="ECO:0007669"/>
    <property type="project" value="TreeGrafter"/>
</dbReference>
<evidence type="ECO:0000313" key="1">
    <source>
        <dbReference type="EMBL" id="KAH0464026.1"/>
    </source>
</evidence>
<gene>
    <name evidence="1" type="ORF">IEQ34_006812</name>
</gene>
<reference evidence="1 2" key="1">
    <citation type="journal article" date="2021" name="Hortic Res">
        <title>Chromosome-scale assembly of the Dendrobium chrysotoxum genome enhances the understanding of orchid evolution.</title>
        <authorList>
            <person name="Zhang Y."/>
            <person name="Zhang G.Q."/>
            <person name="Zhang D."/>
            <person name="Liu X.D."/>
            <person name="Xu X.Y."/>
            <person name="Sun W.H."/>
            <person name="Yu X."/>
            <person name="Zhu X."/>
            <person name="Wang Z.W."/>
            <person name="Zhao X."/>
            <person name="Zhong W.Y."/>
            <person name="Chen H."/>
            <person name="Yin W.L."/>
            <person name="Huang T."/>
            <person name="Niu S.C."/>
            <person name="Liu Z.J."/>
        </authorList>
    </citation>
    <scope>NUCLEOTIDE SEQUENCE [LARGE SCALE GENOMIC DNA]</scope>
    <source>
        <strain evidence="1">Lindl</strain>
    </source>
</reference>
<dbReference type="AlphaFoldDB" id="A0AAV7H4Q2"/>